<protein>
    <submittedName>
        <fullName evidence="2">Uncharacterized protein</fullName>
    </submittedName>
</protein>
<name>D0WEC0_SLAES</name>
<feature type="region of interest" description="Disordered" evidence="1">
    <location>
        <begin position="31"/>
        <end position="53"/>
    </location>
</feature>
<evidence type="ECO:0000313" key="3">
    <source>
        <dbReference type="Proteomes" id="UP000006001"/>
    </source>
</evidence>
<reference evidence="2" key="1">
    <citation type="submission" date="2009-10" db="EMBL/GenBank/DDBJ databases">
        <authorList>
            <person name="Weinstock G."/>
            <person name="Sodergren E."/>
            <person name="Clifton S."/>
            <person name="Fulton L."/>
            <person name="Fulton B."/>
            <person name="Courtney L."/>
            <person name="Fronick C."/>
            <person name="Harrison M."/>
            <person name="Strong C."/>
            <person name="Farmer C."/>
            <person name="Delahaunty K."/>
            <person name="Markovic C."/>
            <person name="Hall O."/>
            <person name="Minx P."/>
            <person name="Tomlinson C."/>
            <person name="Mitreva M."/>
            <person name="Nelson J."/>
            <person name="Hou S."/>
            <person name="Wollam A."/>
            <person name="Pepin K.H."/>
            <person name="Johnson M."/>
            <person name="Bhonagiri V."/>
            <person name="Nash W.E."/>
            <person name="Warren W."/>
            <person name="Chinwalla A."/>
            <person name="Mardis E.R."/>
            <person name="Wilson R.K."/>
        </authorList>
    </citation>
    <scope>NUCLEOTIDE SEQUENCE [LARGE SCALE GENOMIC DNA]</scope>
    <source>
        <strain evidence="2">ATCC 700122</strain>
    </source>
</reference>
<sequence>MARCRLDRQGSTGCLSRCRCRASVPARSAFVSAPPQRRTGRGAAPQPARSSKASYEVKEAHAFLGIVRSFASIIL</sequence>
<accession>D0WEC0</accession>
<gene>
    <name evidence="2" type="ORF">HMPREF0762_00146</name>
</gene>
<comment type="caution">
    <text evidence="2">The sequence shown here is derived from an EMBL/GenBank/DDBJ whole genome shotgun (WGS) entry which is preliminary data.</text>
</comment>
<evidence type="ECO:0000256" key="1">
    <source>
        <dbReference type="SAM" id="MobiDB-lite"/>
    </source>
</evidence>
<dbReference type="HOGENOM" id="CLU_2669103_0_0_11"/>
<dbReference type="Proteomes" id="UP000006001">
    <property type="component" value="Unassembled WGS sequence"/>
</dbReference>
<dbReference type="EMBL" id="ACUX02000004">
    <property type="protein sequence ID" value="EEZ62058.1"/>
    <property type="molecule type" value="Genomic_DNA"/>
</dbReference>
<evidence type="ECO:0000313" key="2">
    <source>
        <dbReference type="EMBL" id="EEZ62058.1"/>
    </source>
</evidence>
<keyword evidence="3" id="KW-1185">Reference proteome</keyword>
<organism evidence="2 3">
    <name type="scientific">Slackia exigua (strain ATCC 700122 / DSM 15923 / CIP 105133 / JCM 11022 / KCTC 5966 / S-7)</name>
    <dbReference type="NCBI Taxonomy" id="649764"/>
    <lineage>
        <taxon>Bacteria</taxon>
        <taxon>Bacillati</taxon>
        <taxon>Actinomycetota</taxon>
        <taxon>Coriobacteriia</taxon>
        <taxon>Eggerthellales</taxon>
        <taxon>Eggerthellaceae</taxon>
        <taxon>Slackia</taxon>
    </lineage>
</organism>
<proteinExistence type="predicted"/>
<dbReference type="AlphaFoldDB" id="D0WEC0"/>